<accession>A0ABV5YQB5</accession>
<name>A0ABV5YQB5_9ACTN</name>
<keyword evidence="2" id="KW-0560">Oxidoreductase</keyword>
<gene>
    <name evidence="2" type="ORF">ACFFNX_34275</name>
</gene>
<sequence>MYYDQVAQIDMPAWSRDRVVLIGDAAHAVSLLAGQGASLGITGAYVLAEHLSHAATVESALEGHERTLRPLITEKQQVARNGTRWFIPATPTQLRIRRTALKLARVPVIDRYVAAALAGKSTAIIDRPLGPTPPVAE</sequence>
<keyword evidence="3" id="KW-1185">Reference proteome</keyword>
<dbReference type="EMBL" id="JBHLZP010000359">
    <property type="protein sequence ID" value="MFB9837252.1"/>
    <property type="molecule type" value="Genomic_DNA"/>
</dbReference>
<dbReference type="GO" id="GO:0004497">
    <property type="term" value="F:monooxygenase activity"/>
    <property type="evidence" value="ECO:0007669"/>
    <property type="project" value="UniProtKB-KW"/>
</dbReference>
<feature type="domain" description="FAD-binding" evidence="1">
    <location>
        <begin position="12"/>
        <end position="56"/>
    </location>
</feature>
<keyword evidence="2" id="KW-0503">Monooxygenase</keyword>
<dbReference type="PANTHER" id="PTHR46865">
    <property type="entry name" value="OXIDOREDUCTASE-RELATED"/>
    <property type="match status" value="1"/>
</dbReference>
<reference evidence="2 3" key="1">
    <citation type="submission" date="2024-09" db="EMBL/GenBank/DDBJ databases">
        <authorList>
            <person name="Sun Q."/>
            <person name="Mori K."/>
        </authorList>
    </citation>
    <scope>NUCLEOTIDE SEQUENCE [LARGE SCALE GENOMIC DNA]</scope>
    <source>
        <strain evidence="2 3">TBRC 0563</strain>
    </source>
</reference>
<proteinExistence type="predicted"/>
<dbReference type="Proteomes" id="UP001589627">
    <property type="component" value="Unassembled WGS sequence"/>
</dbReference>
<comment type="caution">
    <text evidence="2">The sequence shown here is derived from an EMBL/GenBank/DDBJ whole genome shotgun (WGS) entry which is preliminary data.</text>
</comment>
<dbReference type="Pfam" id="PF01494">
    <property type="entry name" value="FAD_binding_3"/>
    <property type="match status" value="1"/>
</dbReference>
<dbReference type="PANTHER" id="PTHR46865:SF8">
    <property type="entry name" value="POSSIBLE OXIDOREDUCTASE"/>
    <property type="match status" value="1"/>
</dbReference>
<dbReference type="InterPro" id="IPR036188">
    <property type="entry name" value="FAD/NAD-bd_sf"/>
</dbReference>
<dbReference type="Gene3D" id="3.50.50.60">
    <property type="entry name" value="FAD/NAD(P)-binding domain"/>
    <property type="match status" value="1"/>
</dbReference>
<dbReference type="SUPFAM" id="SSF51905">
    <property type="entry name" value="FAD/NAD(P)-binding domain"/>
    <property type="match status" value="1"/>
</dbReference>
<evidence type="ECO:0000259" key="1">
    <source>
        <dbReference type="Pfam" id="PF01494"/>
    </source>
</evidence>
<evidence type="ECO:0000313" key="2">
    <source>
        <dbReference type="EMBL" id="MFB9837252.1"/>
    </source>
</evidence>
<protein>
    <submittedName>
        <fullName evidence="2">FAD-dependent monooxygenase</fullName>
    </submittedName>
</protein>
<dbReference type="InterPro" id="IPR051704">
    <property type="entry name" value="FAD_aromatic-hydroxylase"/>
</dbReference>
<dbReference type="InterPro" id="IPR002938">
    <property type="entry name" value="FAD-bd"/>
</dbReference>
<evidence type="ECO:0000313" key="3">
    <source>
        <dbReference type="Proteomes" id="UP001589627"/>
    </source>
</evidence>
<organism evidence="2 3">
    <name type="scientific">Actinoallomurus acaciae</name>
    <dbReference type="NCBI Taxonomy" id="502577"/>
    <lineage>
        <taxon>Bacteria</taxon>
        <taxon>Bacillati</taxon>
        <taxon>Actinomycetota</taxon>
        <taxon>Actinomycetes</taxon>
        <taxon>Streptosporangiales</taxon>
        <taxon>Thermomonosporaceae</taxon>
        <taxon>Actinoallomurus</taxon>
    </lineage>
</organism>
<dbReference type="RefSeq" id="WP_378210067.1">
    <property type="nucleotide sequence ID" value="NZ_JBHLZP010000359.1"/>
</dbReference>